<dbReference type="OrthoDB" id="6388102at2"/>
<organism evidence="3 4">
    <name type="scientific">Ramlibacter henchirensis</name>
    <dbReference type="NCBI Taxonomy" id="204072"/>
    <lineage>
        <taxon>Bacteria</taxon>
        <taxon>Pseudomonadati</taxon>
        <taxon>Pseudomonadota</taxon>
        <taxon>Betaproteobacteria</taxon>
        <taxon>Burkholderiales</taxon>
        <taxon>Comamonadaceae</taxon>
        <taxon>Ramlibacter</taxon>
    </lineage>
</organism>
<accession>A0A4Z0C1X5</accession>
<gene>
    <name evidence="3" type="ORF">EZ313_00700</name>
</gene>
<protein>
    <submittedName>
        <fullName evidence="3">SRPBCC family protein</fullName>
    </submittedName>
</protein>
<evidence type="ECO:0000259" key="2">
    <source>
        <dbReference type="Pfam" id="PF08327"/>
    </source>
</evidence>
<dbReference type="AlphaFoldDB" id="A0A4Z0C1X5"/>
<comment type="caution">
    <text evidence="3">The sequence shown here is derived from an EMBL/GenBank/DDBJ whole genome shotgun (WGS) entry which is preliminary data.</text>
</comment>
<dbReference type="InterPro" id="IPR023393">
    <property type="entry name" value="START-like_dom_sf"/>
</dbReference>
<comment type="similarity">
    <text evidence="1">Belongs to the AHA1 family.</text>
</comment>
<dbReference type="Pfam" id="PF08327">
    <property type="entry name" value="AHSA1"/>
    <property type="match status" value="1"/>
</dbReference>
<dbReference type="SUPFAM" id="SSF55961">
    <property type="entry name" value="Bet v1-like"/>
    <property type="match status" value="1"/>
</dbReference>
<dbReference type="EMBL" id="SMLM01000001">
    <property type="protein sequence ID" value="TFZ05231.1"/>
    <property type="molecule type" value="Genomic_DNA"/>
</dbReference>
<evidence type="ECO:0000313" key="3">
    <source>
        <dbReference type="EMBL" id="TFZ05231.1"/>
    </source>
</evidence>
<name>A0A4Z0C1X5_9BURK</name>
<dbReference type="CDD" id="cd07812">
    <property type="entry name" value="SRPBCC"/>
    <property type="match status" value="1"/>
</dbReference>
<dbReference type="RefSeq" id="WP_135261312.1">
    <property type="nucleotide sequence ID" value="NZ_SMLM01000001.1"/>
</dbReference>
<keyword evidence="4" id="KW-1185">Reference proteome</keyword>
<sequence length="150" mass="17261">MKKTLHFPIRIDAPRERVWSVMLDPDTFNQWTEPFCEGSYYEGGWNKGDRIRFLTPSGEGMVSEIVESRPYEFVSIRHLGEIKDGVEDTTSEKVRAWAPAYENYTYEAAAGGGTQLRVDVDVLPDYEQFMQDTFPKALARLKELCERVNA</sequence>
<feature type="domain" description="Activator of Hsp90 ATPase homologue 1/2-like C-terminal" evidence="2">
    <location>
        <begin position="12"/>
        <end position="145"/>
    </location>
</feature>
<evidence type="ECO:0000313" key="4">
    <source>
        <dbReference type="Proteomes" id="UP000298180"/>
    </source>
</evidence>
<proteinExistence type="inferred from homology"/>
<reference evidence="3 4" key="1">
    <citation type="submission" date="2019-03" db="EMBL/GenBank/DDBJ databases">
        <title>Ramlibacter henchirensis DSM 14656, whole genome shotgun sequence.</title>
        <authorList>
            <person name="Zhang X."/>
            <person name="Feng G."/>
            <person name="Zhu H."/>
        </authorList>
    </citation>
    <scope>NUCLEOTIDE SEQUENCE [LARGE SCALE GENOMIC DNA]</scope>
    <source>
        <strain evidence="3 4">DSM 14656</strain>
    </source>
</reference>
<evidence type="ECO:0000256" key="1">
    <source>
        <dbReference type="ARBA" id="ARBA00006817"/>
    </source>
</evidence>
<dbReference type="InterPro" id="IPR013538">
    <property type="entry name" value="ASHA1/2-like_C"/>
</dbReference>
<dbReference type="Gene3D" id="3.30.530.20">
    <property type="match status" value="1"/>
</dbReference>
<dbReference type="Proteomes" id="UP000298180">
    <property type="component" value="Unassembled WGS sequence"/>
</dbReference>